<accession>A0AAW0K7N6</accession>
<proteinExistence type="predicted"/>
<feature type="non-terminal residue" evidence="3">
    <location>
        <position position="1"/>
    </location>
</feature>
<dbReference type="EMBL" id="PKMF04000380">
    <property type="protein sequence ID" value="KAK7834927.1"/>
    <property type="molecule type" value="Genomic_DNA"/>
</dbReference>
<dbReference type="Proteomes" id="UP000237347">
    <property type="component" value="Unassembled WGS sequence"/>
</dbReference>
<keyword evidence="1" id="KW-0175">Coiled coil</keyword>
<feature type="compositionally biased region" description="Basic and acidic residues" evidence="2">
    <location>
        <begin position="292"/>
        <end position="303"/>
    </location>
</feature>
<dbReference type="Pfam" id="PF03004">
    <property type="entry name" value="Transposase_24"/>
    <property type="match status" value="1"/>
</dbReference>
<protein>
    <recommendedName>
        <fullName evidence="5">Transposase</fullName>
    </recommendedName>
</protein>
<comment type="caution">
    <text evidence="3">The sequence shown here is derived from an EMBL/GenBank/DDBJ whole genome shotgun (WGS) entry which is preliminary data.</text>
</comment>
<feature type="region of interest" description="Disordered" evidence="2">
    <location>
        <begin position="251"/>
        <end position="303"/>
    </location>
</feature>
<dbReference type="AlphaFoldDB" id="A0AAW0K7N6"/>
<keyword evidence="4" id="KW-1185">Reference proteome</keyword>
<sequence length="303" mass="35571">FIEKKIPQEITIKFHQNITGPWTTFSEYPKEQLNMLYELYKEAQFETNDVVLEREVFDEHVKRRYPDWMWHLREHCVKNKIPQDEWYKHPHDDVTPTIWKEMCNKWNNSKWQEKSDRNKRNRKENQAIIATTGSVPMAKRRKELEKMDARKSEVASQGEIVNDSQIFFEVTGPPTRGRVLGMGAGVKPRDVYGPSSSSQCSKRCQMDRLKEKEDFELRFKEAEDKSSAEKMELQGEINQLKEEMPRMIANALKRMGFNSMQEPTTQTNAGEGNQNVDENTEDDSEEEDDSDGFQKENTDSDDD</sequence>
<feature type="compositionally biased region" description="Polar residues" evidence="2">
    <location>
        <begin position="258"/>
        <end position="276"/>
    </location>
</feature>
<gene>
    <name evidence="3" type="ORF">CFP56_024004</name>
</gene>
<evidence type="ECO:0000256" key="1">
    <source>
        <dbReference type="SAM" id="Coils"/>
    </source>
</evidence>
<reference evidence="3 4" key="1">
    <citation type="journal article" date="2018" name="Sci. Data">
        <title>The draft genome sequence of cork oak.</title>
        <authorList>
            <person name="Ramos A.M."/>
            <person name="Usie A."/>
            <person name="Barbosa P."/>
            <person name="Barros P.M."/>
            <person name="Capote T."/>
            <person name="Chaves I."/>
            <person name="Simoes F."/>
            <person name="Abreu I."/>
            <person name="Carrasquinho I."/>
            <person name="Faro C."/>
            <person name="Guimaraes J.B."/>
            <person name="Mendonca D."/>
            <person name="Nobrega F."/>
            <person name="Rodrigues L."/>
            <person name="Saibo N.J.M."/>
            <person name="Varela M.C."/>
            <person name="Egas C."/>
            <person name="Matos J."/>
            <person name="Miguel C.M."/>
            <person name="Oliveira M.M."/>
            <person name="Ricardo C.P."/>
            <person name="Goncalves S."/>
        </authorList>
    </citation>
    <scope>NUCLEOTIDE SEQUENCE [LARGE SCALE GENOMIC DNA]</scope>
    <source>
        <strain evidence="4">cv. HL8</strain>
    </source>
</reference>
<feature type="compositionally biased region" description="Acidic residues" evidence="2">
    <location>
        <begin position="278"/>
        <end position="291"/>
    </location>
</feature>
<evidence type="ECO:0000256" key="2">
    <source>
        <dbReference type="SAM" id="MobiDB-lite"/>
    </source>
</evidence>
<evidence type="ECO:0000313" key="4">
    <source>
        <dbReference type="Proteomes" id="UP000237347"/>
    </source>
</evidence>
<organism evidence="3 4">
    <name type="scientific">Quercus suber</name>
    <name type="common">Cork oak</name>
    <dbReference type="NCBI Taxonomy" id="58331"/>
    <lineage>
        <taxon>Eukaryota</taxon>
        <taxon>Viridiplantae</taxon>
        <taxon>Streptophyta</taxon>
        <taxon>Embryophyta</taxon>
        <taxon>Tracheophyta</taxon>
        <taxon>Spermatophyta</taxon>
        <taxon>Magnoliopsida</taxon>
        <taxon>eudicotyledons</taxon>
        <taxon>Gunneridae</taxon>
        <taxon>Pentapetalae</taxon>
        <taxon>rosids</taxon>
        <taxon>fabids</taxon>
        <taxon>Fagales</taxon>
        <taxon>Fagaceae</taxon>
        <taxon>Quercus</taxon>
    </lineage>
</organism>
<name>A0AAW0K7N6_QUESU</name>
<feature type="coiled-coil region" evidence="1">
    <location>
        <begin position="223"/>
        <end position="250"/>
    </location>
</feature>
<evidence type="ECO:0000313" key="3">
    <source>
        <dbReference type="EMBL" id="KAK7834927.1"/>
    </source>
</evidence>
<evidence type="ECO:0008006" key="5">
    <source>
        <dbReference type="Google" id="ProtNLM"/>
    </source>
</evidence>
<dbReference type="InterPro" id="IPR004252">
    <property type="entry name" value="Probable_transposase_24"/>
</dbReference>